<evidence type="ECO:0000313" key="2">
    <source>
        <dbReference type="Proteomes" id="UP000054937"/>
    </source>
</evidence>
<organism evidence="1 2">
    <name type="scientific">Pseudocohnilembus persalinus</name>
    <name type="common">Ciliate</name>
    <dbReference type="NCBI Taxonomy" id="266149"/>
    <lineage>
        <taxon>Eukaryota</taxon>
        <taxon>Sar</taxon>
        <taxon>Alveolata</taxon>
        <taxon>Ciliophora</taxon>
        <taxon>Intramacronucleata</taxon>
        <taxon>Oligohymenophorea</taxon>
        <taxon>Scuticociliatia</taxon>
        <taxon>Philasterida</taxon>
        <taxon>Pseudocohnilembidae</taxon>
        <taxon>Pseudocohnilembus</taxon>
    </lineage>
</organism>
<keyword evidence="2" id="KW-1185">Reference proteome</keyword>
<dbReference type="EMBL" id="LDAU01000209">
    <property type="protein sequence ID" value="KRW99556.1"/>
    <property type="molecule type" value="Genomic_DNA"/>
</dbReference>
<name>A0A0V0QBY0_PSEPJ</name>
<evidence type="ECO:0000313" key="1">
    <source>
        <dbReference type="EMBL" id="KRW99556.1"/>
    </source>
</evidence>
<gene>
    <name evidence="1" type="ORF">PPERSA_01202</name>
</gene>
<reference evidence="1 2" key="1">
    <citation type="journal article" date="2015" name="Sci. Rep.">
        <title>Genome of the facultative scuticociliatosis pathogen Pseudocohnilembus persalinus provides insight into its virulence through horizontal gene transfer.</title>
        <authorList>
            <person name="Xiong J."/>
            <person name="Wang G."/>
            <person name="Cheng J."/>
            <person name="Tian M."/>
            <person name="Pan X."/>
            <person name="Warren A."/>
            <person name="Jiang C."/>
            <person name="Yuan D."/>
            <person name="Miao W."/>
        </authorList>
    </citation>
    <scope>NUCLEOTIDE SEQUENCE [LARGE SCALE GENOMIC DNA]</scope>
    <source>
        <strain evidence="1">36N120E</strain>
    </source>
</reference>
<dbReference type="AlphaFoldDB" id="A0A0V0QBY0"/>
<sequence>MECQDFTKIIKNPDGSIQIATQPHLKGQKQLKCYQCQQIIVFKENAAQIKCTNCQALNGIPGQQNNKPKYLRCSHCNTQNEVMRIDGNLVSICVNCETFTAAR</sequence>
<dbReference type="OMA" id="YLRCSHC"/>
<comment type="caution">
    <text evidence="1">The sequence shown here is derived from an EMBL/GenBank/DDBJ whole genome shotgun (WGS) entry which is preliminary data.</text>
</comment>
<protein>
    <submittedName>
        <fullName evidence="1">Uncharacterized protein</fullName>
    </submittedName>
</protein>
<dbReference type="OrthoDB" id="282598at2759"/>
<dbReference type="Proteomes" id="UP000054937">
    <property type="component" value="Unassembled WGS sequence"/>
</dbReference>
<dbReference type="InParanoid" id="A0A0V0QBY0"/>
<proteinExistence type="predicted"/>
<accession>A0A0V0QBY0</accession>